<dbReference type="Gene3D" id="1.20.1250.20">
    <property type="entry name" value="MFS general substrate transporter like domains"/>
    <property type="match status" value="2"/>
</dbReference>
<feature type="transmembrane region" description="Helical" evidence="8">
    <location>
        <begin position="280"/>
        <end position="303"/>
    </location>
</feature>
<evidence type="ECO:0000256" key="3">
    <source>
        <dbReference type="ARBA" id="ARBA00022475"/>
    </source>
</evidence>
<keyword evidence="2" id="KW-0813">Transport</keyword>
<evidence type="ECO:0000256" key="6">
    <source>
        <dbReference type="ARBA" id="ARBA00022989"/>
    </source>
</evidence>
<dbReference type="SUPFAM" id="SSF103473">
    <property type="entry name" value="MFS general substrate transporter"/>
    <property type="match status" value="1"/>
</dbReference>
<evidence type="ECO:0000256" key="1">
    <source>
        <dbReference type="ARBA" id="ARBA00004651"/>
    </source>
</evidence>
<dbReference type="EMBL" id="CP060028">
    <property type="protein sequence ID" value="QND80302.1"/>
    <property type="molecule type" value="Genomic_DNA"/>
</dbReference>
<keyword evidence="5" id="KW-0769">Symport</keyword>
<evidence type="ECO:0000256" key="4">
    <source>
        <dbReference type="ARBA" id="ARBA00022692"/>
    </source>
</evidence>
<proteinExistence type="predicted"/>
<keyword evidence="7 8" id="KW-0472">Membrane</keyword>
<dbReference type="InterPro" id="IPR051084">
    <property type="entry name" value="H+-coupled_symporters"/>
</dbReference>
<dbReference type="PANTHER" id="PTHR43528">
    <property type="entry name" value="ALPHA-KETOGLUTARATE PERMEASE"/>
    <property type="match status" value="1"/>
</dbReference>
<keyword evidence="6 8" id="KW-1133">Transmembrane helix</keyword>
<evidence type="ECO:0000256" key="5">
    <source>
        <dbReference type="ARBA" id="ARBA00022847"/>
    </source>
</evidence>
<evidence type="ECO:0000256" key="8">
    <source>
        <dbReference type="SAM" id="Phobius"/>
    </source>
</evidence>
<feature type="transmembrane region" description="Helical" evidence="8">
    <location>
        <begin position="315"/>
        <end position="337"/>
    </location>
</feature>
<feature type="transmembrane region" description="Helical" evidence="8">
    <location>
        <begin position="378"/>
        <end position="399"/>
    </location>
</feature>
<feature type="transmembrane region" description="Helical" evidence="8">
    <location>
        <begin position="21"/>
        <end position="42"/>
    </location>
</feature>
<feature type="transmembrane region" description="Helical" evidence="8">
    <location>
        <begin position="194"/>
        <end position="213"/>
    </location>
</feature>
<evidence type="ECO:0000259" key="9">
    <source>
        <dbReference type="PROSITE" id="PS50850"/>
    </source>
</evidence>
<evidence type="ECO:0000313" key="10">
    <source>
        <dbReference type="EMBL" id="QND80302.1"/>
    </source>
</evidence>
<feature type="transmembrane region" description="Helical" evidence="8">
    <location>
        <begin position="249"/>
        <end position="274"/>
    </location>
</feature>
<dbReference type="Proteomes" id="UP000515506">
    <property type="component" value="Chromosome"/>
</dbReference>
<feature type="transmembrane region" description="Helical" evidence="8">
    <location>
        <begin position="159"/>
        <end position="182"/>
    </location>
</feature>
<sequence length="434" mass="46279">MTSPDASQPIPRPFDRRDAKTLGLSALGGALEFYDFVVFVFFAKTLGALFFPPGTAPWLAQLQVYGIFAAGYVARPLGGIVMAHFGDRLGRKRMFTLSVFLMSVPTLLIGLLPTHAQVGALAPLLLLAMRIVQGVAVGGEVPGAWVFVAEHVPRSRVGIACATLTAGLTAGILIGSLLAAWINTRYSAAEVQAWVWRVPFLIGGVFGFVAVWLRRWLEETPVFVEMRERRQLARQVPVKQVLAAHRPAVVLSILASWQLTAAIVVIVLLTPTLVQTSFGIAPAVAFHGNSLATLALMFGCLAAGWAVDRIGVGRALLSGSLGLGVAAYALYGALLAGHEAQFVAWYTLAGFCCGVVGVTPALMVAAFPPEVRFSGLSFSYNVAYAVFGALTPPLLAWLAEAWGPLAPAHYVAFTCLVGMGVALWWLRRPLNTPL</sequence>
<keyword evidence="3" id="KW-1003">Cell membrane</keyword>
<evidence type="ECO:0000256" key="2">
    <source>
        <dbReference type="ARBA" id="ARBA00022448"/>
    </source>
</evidence>
<dbReference type="PROSITE" id="PS50850">
    <property type="entry name" value="MFS"/>
    <property type="match status" value="1"/>
</dbReference>
<dbReference type="InterPro" id="IPR020846">
    <property type="entry name" value="MFS_dom"/>
</dbReference>
<feature type="transmembrane region" description="Helical" evidence="8">
    <location>
        <begin position="343"/>
        <end position="366"/>
    </location>
</feature>
<reference evidence="10 11" key="1">
    <citation type="submission" date="2020-08" db="EMBL/GenBank/DDBJ databases">
        <title>Streptomycin resistant and MDR strain, P. mexicana.</title>
        <authorList>
            <person name="Ganesh-kumar S."/>
            <person name="Zhe T."/>
            <person name="Yu Z."/>
            <person name="Min Y."/>
        </authorList>
    </citation>
    <scope>NUCLEOTIDE SEQUENCE [LARGE SCALE GENOMIC DNA]</scope>
    <source>
        <strain evidence="10 11">GTZY</strain>
    </source>
</reference>
<dbReference type="InterPro" id="IPR036259">
    <property type="entry name" value="MFS_trans_sf"/>
</dbReference>
<keyword evidence="11" id="KW-1185">Reference proteome</keyword>
<gene>
    <name evidence="10" type="ORF">H4W19_00330</name>
</gene>
<dbReference type="InterPro" id="IPR011701">
    <property type="entry name" value="MFS"/>
</dbReference>
<dbReference type="RefSeq" id="WP_185895545.1">
    <property type="nucleotide sequence ID" value="NZ_CP060028.1"/>
</dbReference>
<keyword evidence="4 8" id="KW-0812">Transmembrane</keyword>
<organism evidence="10 11">
    <name type="scientific">Pseudoxanthomonas mexicana</name>
    <dbReference type="NCBI Taxonomy" id="128785"/>
    <lineage>
        <taxon>Bacteria</taxon>
        <taxon>Pseudomonadati</taxon>
        <taxon>Pseudomonadota</taxon>
        <taxon>Gammaproteobacteria</taxon>
        <taxon>Lysobacterales</taxon>
        <taxon>Lysobacteraceae</taxon>
        <taxon>Pseudoxanthomonas</taxon>
    </lineage>
</organism>
<evidence type="ECO:0000256" key="7">
    <source>
        <dbReference type="ARBA" id="ARBA00023136"/>
    </source>
</evidence>
<feature type="transmembrane region" description="Helical" evidence="8">
    <location>
        <begin position="94"/>
        <end position="112"/>
    </location>
</feature>
<feature type="domain" description="Major facilitator superfamily (MFS) profile" evidence="9">
    <location>
        <begin position="21"/>
        <end position="432"/>
    </location>
</feature>
<protein>
    <submittedName>
        <fullName evidence="10">MFS transporter</fullName>
    </submittedName>
</protein>
<feature type="transmembrane region" description="Helical" evidence="8">
    <location>
        <begin position="62"/>
        <end position="82"/>
    </location>
</feature>
<dbReference type="PANTHER" id="PTHR43528:SF7">
    <property type="entry name" value="MFS TRANSPORTER"/>
    <property type="match status" value="1"/>
</dbReference>
<feature type="transmembrane region" description="Helical" evidence="8">
    <location>
        <begin position="124"/>
        <end position="147"/>
    </location>
</feature>
<feature type="transmembrane region" description="Helical" evidence="8">
    <location>
        <begin position="405"/>
        <end position="426"/>
    </location>
</feature>
<accession>A0ABX6RAK1</accession>
<comment type="subcellular location">
    <subcellularLocation>
        <location evidence="1">Cell membrane</location>
        <topology evidence="1">Multi-pass membrane protein</topology>
    </subcellularLocation>
</comment>
<name>A0ABX6RAK1_PSEMX</name>
<evidence type="ECO:0000313" key="11">
    <source>
        <dbReference type="Proteomes" id="UP000515506"/>
    </source>
</evidence>
<dbReference type="Pfam" id="PF07690">
    <property type="entry name" value="MFS_1"/>
    <property type="match status" value="1"/>
</dbReference>